<proteinExistence type="inferred from homology"/>
<feature type="transmembrane region" description="Helical" evidence="8">
    <location>
        <begin position="220"/>
        <end position="242"/>
    </location>
</feature>
<dbReference type="PROSITE" id="PS50928">
    <property type="entry name" value="ABC_TM1"/>
    <property type="match status" value="1"/>
</dbReference>
<comment type="similarity">
    <text evidence="8">Belongs to the binding-protein-dependent transport system permease family.</text>
</comment>
<evidence type="ECO:0000256" key="7">
    <source>
        <dbReference type="ARBA" id="ARBA00023136"/>
    </source>
</evidence>
<dbReference type="GO" id="GO:0005886">
    <property type="term" value="C:plasma membrane"/>
    <property type="evidence" value="ECO:0007669"/>
    <property type="project" value="UniProtKB-SubCell"/>
</dbReference>
<dbReference type="GO" id="GO:0055085">
    <property type="term" value="P:transmembrane transport"/>
    <property type="evidence" value="ECO:0007669"/>
    <property type="project" value="InterPro"/>
</dbReference>
<keyword evidence="4" id="KW-0997">Cell inner membrane</keyword>
<dbReference type="InterPro" id="IPR000515">
    <property type="entry name" value="MetI-like"/>
</dbReference>
<dbReference type="PANTHER" id="PTHR43357">
    <property type="entry name" value="INNER MEMBRANE ABC TRANSPORTER PERMEASE PROTEIN YDCV"/>
    <property type="match status" value="1"/>
</dbReference>
<accession>A0A7D5PE84</accession>
<evidence type="ECO:0000313" key="10">
    <source>
        <dbReference type="EMBL" id="QLH84882.1"/>
    </source>
</evidence>
<dbReference type="SUPFAM" id="SSF161098">
    <property type="entry name" value="MetI-like"/>
    <property type="match status" value="1"/>
</dbReference>
<dbReference type="KEGG" id="hpel:HZS54_02325"/>
<feature type="domain" description="ABC transmembrane type-1" evidence="9">
    <location>
        <begin position="98"/>
        <end position="284"/>
    </location>
</feature>
<dbReference type="OrthoDB" id="11163at2157"/>
<dbReference type="AlphaFoldDB" id="A0A7D5PE84"/>
<feature type="transmembrane region" description="Helical" evidence="8">
    <location>
        <begin position="133"/>
        <end position="153"/>
    </location>
</feature>
<keyword evidence="6 8" id="KW-1133">Transmembrane helix</keyword>
<evidence type="ECO:0000256" key="1">
    <source>
        <dbReference type="ARBA" id="ARBA00004429"/>
    </source>
</evidence>
<dbReference type="Proteomes" id="UP000509346">
    <property type="component" value="Chromosome"/>
</dbReference>
<evidence type="ECO:0000259" key="9">
    <source>
        <dbReference type="PROSITE" id="PS50928"/>
    </source>
</evidence>
<dbReference type="PANTHER" id="PTHR43357:SF4">
    <property type="entry name" value="INNER MEMBRANE ABC TRANSPORTER PERMEASE PROTEIN YDCV"/>
    <property type="match status" value="1"/>
</dbReference>
<evidence type="ECO:0000256" key="3">
    <source>
        <dbReference type="ARBA" id="ARBA00022475"/>
    </source>
</evidence>
<evidence type="ECO:0000256" key="5">
    <source>
        <dbReference type="ARBA" id="ARBA00022692"/>
    </source>
</evidence>
<feature type="transmembrane region" description="Helical" evidence="8">
    <location>
        <begin position="262"/>
        <end position="283"/>
    </location>
</feature>
<organism evidence="10 11">
    <name type="scientific">Halosimplex pelagicum</name>
    <dbReference type="NCBI Taxonomy" id="869886"/>
    <lineage>
        <taxon>Archaea</taxon>
        <taxon>Methanobacteriati</taxon>
        <taxon>Methanobacteriota</taxon>
        <taxon>Stenosarchaea group</taxon>
        <taxon>Halobacteria</taxon>
        <taxon>Halobacteriales</taxon>
        <taxon>Haloarculaceae</taxon>
        <taxon>Halosimplex</taxon>
    </lineage>
</organism>
<feature type="transmembrane region" description="Helical" evidence="8">
    <location>
        <begin position="21"/>
        <end position="45"/>
    </location>
</feature>
<name>A0A7D5PE84_9EURY</name>
<evidence type="ECO:0000256" key="2">
    <source>
        <dbReference type="ARBA" id="ARBA00022448"/>
    </source>
</evidence>
<comment type="subcellular location">
    <subcellularLocation>
        <location evidence="1">Cell inner membrane</location>
        <topology evidence="1">Multi-pass membrane protein</topology>
    </subcellularLocation>
    <subcellularLocation>
        <location evidence="8">Cell membrane</location>
        <topology evidence="8">Multi-pass membrane protein</topology>
    </subcellularLocation>
</comment>
<evidence type="ECO:0000256" key="6">
    <source>
        <dbReference type="ARBA" id="ARBA00022989"/>
    </source>
</evidence>
<keyword evidence="5 8" id="KW-0812">Transmembrane</keyword>
<protein>
    <submittedName>
        <fullName evidence="10">ABC transporter permease subunit</fullName>
    </submittedName>
</protein>
<keyword evidence="11" id="KW-1185">Reference proteome</keyword>
<dbReference type="Gene3D" id="1.10.3720.10">
    <property type="entry name" value="MetI-like"/>
    <property type="match status" value="1"/>
</dbReference>
<keyword evidence="3" id="KW-1003">Cell membrane</keyword>
<feature type="transmembrane region" description="Helical" evidence="8">
    <location>
        <begin position="159"/>
        <end position="181"/>
    </location>
</feature>
<feature type="transmembrane region" description="Helical" evidence="8">
    <location>
        <begin position="98"/>
        <end position="121"/>
    </location>
</feature>
<evidence type="ECO:0000313" key="11">
    <source>
        <dbReference type="Proteomes" id="UP000509346"/>
    </source>
</evidence>
<keyword evidence="2 8" id="KW-0813">Transport</keyword>
<dbReference type="InterPro" id="IPR035906">
    <property type="entry name" value="MetI-like_sf"/>
</dbReference>
<dbReference type="CDD" id="cd06261">
    <property type="entry name" value="TM_PBP2"/>
    <property type="match status" value="1"/>
</dbReference>
<reference evidence="10 11" key="1">
    <citation type="submission" date="2020-07" db="EMBL/GenBank/DDBJ databases">
        <title>Halosimplex litoreum sp. nov. and Halosimplex rubrum sp. nov., isolated from different salt environments.</title>
        <authorList>
            <person name="Cui H."/>
        </authorList>
    </citation>
    <scope>NUCLEOTIDE SEQUENCE [LARGE SCALE GENOMIC DNA]</scope>
    <source>
        <strain evidence="10 11">R2</strain>
    </source>
</reference>
<keyword evidence="7 8" id="KW-0472">Membrane</keyword>
<dbReference type="EMBL" id="CP058909">
    <property type="protein sequence ID" value="QLH84882.1"/>
    <property type="molecule type" value="Genomic_DNA"/>
</dbReference>
<evidence type="ECO:0000256" key="4">
    <source>
        <dbReference type="ARBA" id="ARBA00022519"/>
    </source>
</evidence>
<evidence type="ECO:0000256" key="8">
    <source>
        <dbReference type="RuleBase" id="RU363032"/>
    </source>
</evidence>
<sequence>MPDRDPGRLARLSAAVGRRAVTALIGVTVVFLIAPVALTLVASFAGDWTGVFPQQLGTLDNWLHVLGLQESVGAQRALGSATIDLPGGYSVTIMGASLVFSLGVALFGVLINLVVGVPIAYAVTRYDFPGVGWLNTAAVLPLVPGVILGIAFLRTYPGLPSAAALVIGYSLLKIPYMILAVQSSFESMDLRQLEESARSLGASWPRTFLTVIVPNAKRGILSGAIVCWTLAAAEFNFSYMVYSRGPRPFSIFLYNNITNSSILQTAAAVSLYFLIVAGVTVALQATGQRGFSIGGVR</sequence>
<gene>
    <name evidence="10" type="ORF">HZS54_02325</name>
</gene>
<dbReference type="Pfam" id="PF00528">
    <property type="entry name" value="BPD_transp_1"/>
    <property type="match status" value="1"/>
</dbReference>